<dbReference type="InterPro" id="IPR011990">
    <property type="entry name" value="TPR-like_helical_dom_sf"/>
</dbReference>
<dbReference type="CDD" id="cd00383">
    <property type="entry name" value="trans_reg_C"/>
    <property type="match status" value="1"/>
</dbReference>
<reference evidence="5" key="1">
    <citation type="journal article" date="2017" name="Proc. Natl. Acad. Sci. U.S.A.">
        <title>Simulation of Deepwater Horizon oil plume reveals substrate specialization within a complex community of hydrocarbon-degraders.</title>
        <authorList>
            <person name="Hu P."/>
            <person name="Dubinsky E.A."/>
            <person name="Probst A.J."/>
            <person name="Wang J."/>
            <person name="Sieber C.M.K."/>
            <person name="Tom L.M."/>
            <person name="Gardinali P."/>
            <person name="Banfield J.F."/>
            <person name="Atlas R.M."/>
            <person name="Andersen G.L."/>
        </authorList>
    </citation>
    <scope>NUCLEOTIDE SEQUENCE [LARGE SCALE GENOMIC DNA]</scope>
</reference>
<dbReference type="Proteomes" id="UP000196531">
    <property type="component" value="Unassembled WGS sequence"/>
</dbReference>
<dbReference type="InterPro" id="IPR001867">
    <property type="entry name" value="OmpR/PhoB-type_DNA-bd"/>
</dbReference>
<proteinExistence type="predicted"/>
<dbReference type="AlphaFoldDB" id="A0A1Y5F942"/>
<dbReference type="SUPFAM" id="SSF46894">
    <property type="entry name" value="C-terminal effector domain of the bipartite response regulators"/>
    <property type="match status" value="1"/>
</dbReference>
<dbReference type="PROSITE" id="PS51755">
    <property type="entry name" value="OMPR_PHOB"/>
    <property type="match status" value="1"/>
</dbReference>
<accession>A0A1Y5F942</accession>
<evidence type="ECO:0000313" key="5">
    <source>
        <dbReference type="Proteomes" id="UP000196531"/>
    </source>
</evidence>
<evidence type="ECO:0000313" key="4">
    <source>
        <dbReference type="EMBL" id="OUR94855.1"/>
    </source>
</evidence>
<keyword evidence="1 2" id="KW-0238">DNA-binding</keyword>
<dbReference type="Pfam" id="PF00486">
    <property type="entry name" value="Trans_reg_C"/>
    <property type="match status" value="1"/>
</dbReference>
<dbReference type="SMART" id="SM00028">
    <property type="entry name" value="TPR"/>
    <property type="match status" value="5"/>
</dbReference>
<dbReference type="GO" id="GO:0003677">
    <property type="term" value="F:DNA binding"/>
    <property type="evidence" value="ECO:0007669"/>
    <property type="project" value="UniProtKB-UniRule"/>
</dbReference>
<dbReference type="Gene3D" id="1.25.40.10">
    <property type="entry name" value="Tetratricopeptide repeat domain"/>
    <property type="match status" value="3"/>
</dbReference>
<dbReference type="Pfam" id="PF13181">
    <property type="entry name" value="TPR_8"/>
    <property type="match status" value="2"/>
</dbReference>
<protein>
    <recommendedName>
        <fullName evidence="3">OmpR/PhoB-type domain-containing protein</fullName>
    </recommendedName>
</protein>
<dbReference type="GO" id="GO:0006355">
    <property type="term" value="P:regulation of DNA-templated transcription"/>
    <property type="evidence" value="ECO:0007669"/>
    <property type="project" value="InterPro"/>
</dbReference>
<dbReference type="SUPFAM" id="SSF48452">
    <property type="entry name" value="TPR-like"/>
    <property type="match status" value="1"/>
</dbReference>
<feature type="DNA-binding region" description="OmpR/PhoB-type" evidence="2">
    <location>
        <begin position="287"/>
        <end position="397"/>
    </location>
</feature>
<dbReference type="EMBL" id="MAAO01000010">
    <property type="protein sequence ID" value="OUR94855.1"/>
    <property type="molecule type" value="Genomic_DNA"/>
</dbReference>
<feature type="domain" description="OmpR/PhoB-type" evidence="3">
    <location>
        <begin position="287"/>
        <end position="397"/>
    </location>
</feature>
<dbReference type="InterPro" id="IPR036388">
    <property type="entry name" value="WH-like_DNA-bd_sf"/>
</dbReference>
<comment type="caution">
    <text evidence="4">The sequence shown here is derived from an EMBL/GenBank/DDBJ whole genome shotgun (WGS) entry which is preliminary data.</text>
</comment>
<name>A0A1Y5F942_9BACT</name>
<dbReference type="SMART" id="SM00862">
    <property type="entry name" value="Trans_reg_C"/>
    <property type="match status" value="1"/>
</dbReference>
<evidence type="ECO:0000256" key="1">
    <source>
        <dbReference type="ARBA" id="ARBA00023125"/>
    </source>
</evidence>
<dbReference type="Gene3D" id="1.10.10.10">
    <property type="entry name" value="Winged helix-like DNA-binding domain superfamily/Winged helix DNA-binding domain"/>
    <property type="match status" value="1"/>
</dbReference>
<evidence type="ECO:0000259" key="3">
    <source>
        <dbReference type="PROSITE" id="PS51755"/>
    </source>
</evidence>
<dbReference type="InterPro" id="IPR016032">
    <property type="entry name" value="Sig_transdc_resp-reg_C-effctor"/>
</dbReference>
<evidence type="ECO:0000256" key="2">
    <source>
        <dbReference type="PROSITE-ProRule" id="PRU01091"/>
    </source>
</evidence>
<organism evidence="4 5">
    <name type="scientific">Halobacteriovorax marinus</name>
    <dbReference type="NCBI Taxonomy" id="97084"/>
    <lineage>
        <taxon>Bacteria</taxon>
        <taxon>Pseudomonadati</taxon>
        <taxon>Bdellovibrionota</taxon>
        <taxon>Bacteriovoracia</taxon>
        <taxon>Bacteriovoracales</taxon>
        <taxon>Halobacteriovoraceae</taxon>
        <taxon>Halobacteriovorax</taxon>
    </lineage>
</organism>
<dbReference type="GO" id="GO:0000160">
    <property type="term" value="P:phosphorelay signal transduction system"/>
    <property type="evidence" value="ECO:0007669"/>
    <property type="project" value="InterPro"/>
</dbReference>
<gene>
    <name evidence="4" type="ORF">A9Q84_17255</name>
</gene>
<sequence length="424" mass="49080">MMNDNLEMNTRTSEADTSIAFYEFNDQYTPSEESLTKREIGRSFYQLGKLHYDKSDLDAAEENFVKSLECAETPRDIFSVFKILGFLIRISSEKLDDESATKYIIKAEGLVEELTKVLGSLNSEYFYNVGIVNNYGGHFDQAFENFQFAYKKSKEENEPDILAKTLLALANNCYNRKDYTSALDYLGQLNQLLAIIKKDYLSGAMYLFSAKIYLELEEFDNSLKFFKLANETLQTKKCWNLFGYILLGKGNIYKNMGDFDRALDYFNLAAESIDPTVFKRLSNLLASEIEDVNDSSVDLYLDRNNRKIKERALGTIDFKHRFVLLEILFLLAKNPGQYFDKEDLAKSIWKDEYNPLIHDKLIYTSVSRLRKLIEPKLARGEKRKYIIRGKDGYTFNPQAKIRFHMETKTVDDKTIANVELSSPV</sequence>
<dbReference type="InterPro" id="IPR019734">
    <property type="entry name" value="TPR_rpt"/>
</dbReference>